<evidence type="ECO:0000313" key="2">
    <source>
        <dbReference type="Proteomes" id="UP000616151"/>
    </source>
</evidence>
<protein>
    <submittedName>
        <fullName evidence="1">Glycosyltransferase family 1 protein</fullName>
    </submittedName>
</protein>
<sequence length="354" mass="38881">MRIVIVTDAWSPQVNGVVRTLRAVTAELQKRGHQVHVLSPEGRRTVPMPYYPEIRLALTPSRVLGREIRSLSPDAIYIATEGPLGWAARRFCRRANIPFTSGFHTRFADYLALRVPIPGLVSASWSMLRDFHKPSQCVLVPTRSVAEDLERRAFTNLKVWTRGVDHTLFTPGKRAALDYPRPIMLHAGRIAPEKNIEAFLSLDLPGTKLLVGDGPQRADLEKRFPDAVFLGFRFDQDLARLMASADVFVFPSLTDTFGLVMLEAMASGTPVAAFDVPSPIDVVADGVTGVVDKHLKLAILRALALDRGKVHDGAQAFTWERTAQIFEESLKPIPGSSGRAANGITTSLAPSRSG</sequence>
<organism evidence="1 2">
    <name type="scientific">Taklimakanibacter albus</name>
    <dbReference type="NCBI Taxonomy" id="2800327"/>
    <lineage>
        <taxon>Bacteria</taxon>
        <taxon>Pseudomonadati</taxon>
        <taxon>Pseudomonadota</taxon>
        <taxon>Alphaproteobacteria</taxon>
        <taxon>Hyphomicrobiales</taxon>
        <taxon>Aestuariivirgaceae</taxon>
        <taxon>Taklimakanibacter</taxon>
    </lineage>
</organism>
<gene>
    <name evidence="1" type="ORF">JHL16_01960</name>
</gene>
<name>A0ACC5QY09_9HYPH</name>
<evidence type="ECO:0000313" key="1">
    <source>
        <dbReference type="EMBL" id="MBK1865101.1"/>
    </source>
</evidence>
<proteinExistence type="predicted"/>
<accession>A0ACC5QY09</accession>
<reference evidence="1" key="1">
    <citation type="submission" date="2021-01" db="EMBL/GenBank/DDBJ databases">
        <authorList>
            <person name="Sun Q."/>
        </authorList>
    </citation>
    <scope>NUCLEOTIDE SEQUENCE</scope>
    <source>
        <strain evidence="1">YIM B02566</strain>
    </source>
</reference>
<dbReference type="Proteomes" id="UP000616151">
    <property type="component" value="Unassembled WGS sequence"/>
</dbReference>
<comment type="caution">
    <text evidence="1">The sequence shown here is derived from an EMBL/GenBank/DDBJ whole genome shotgun (WGS) entry which is preliminary data.</text>
</comment>
<keyword evidence="2" id="KW-1185">Reference proteome</keyword>
<dbReference type="EMBL" id="JAENHL010000004">
    <property type="protein sequence ID" value="MBK1865101.1"/>
    <property type="molecule type" value="Genomic_DNA"/>
</dbReference>